<organism evidence="3 4">
    <name type="scientific">Toxoplasma gondii p89</name>
    <dbReference type="NCBI Taxonomy" id="943119"/>
    <lineage>
        <taxon>Eukaryota</taxon>
        <taxon>Sar</taxon>
        <taxon>Alveolata</taxon>
        <taxon>Apicomplexa</taxon>
        <taxon>Conoidasida</taxon>
        <taxon>Coccidia</taxon>
        <taxon>Eucoccidiorida</taxon>
        <taxon>Eimeriorina</taxon>
        <taxon>Sarcocystidae</taxon>
        <taxon>Toxoplasma</taxon>
    </lineage>
</organism>
<dbReference type="InterPro" id="IPR006380">
    <property type="entry name" value="SPP-like_dom"/>
</dbReference>
<evidence type="ECO:0000313" key="4">
    <source>
        <dbReference type="Proteomes" id="UP000028828"/>
    </source>
</evidence>
<dbReference type="Gene3D" id="3.40.50.1000">
    <property type="entry name" value="HAD superfamily/HAD-like"/>
    <property type="match status" value="1"/>
</dbReference>
<dbReference type="Proteomes" id="UP000028828">
    <property type="component" value="Unassembled WGS sequence"/>
</dbReference>
<keyword evidence="1 3" id="KW-0378">Hydrolase</keyword>
<dbReference type="EMBL" id="AEYI02001420">
    <property type="protein sequence ID" value="KFG37665.1"/>
    <property type="molecule type" value="Genomic_DNA"/>
</dbReference>
<comment type="caution">
    <text evidence="3">The sequence shown here is derived from an EMBL/GenBank/DDBJ whole genome shotgun (WGS) entry which is preliminary data.</text>
</comment>
<dbReference type="SFLD" id="SFLDG01140">
    <property type="entry name" value="C2.B:_Phosphomannomutase_and_P"/>
    <property type="match status" value="1"/>
</dbReference>
<dbReference type="InterPro" id="IPR023214">
    <property type="entry name" value="HAD_sf"/>
</dbReference>
<dbReference type="Gene3D" id="2.60.40.10">
    <property type="entry name" value="Immunoglobulins"/>
    <property type="match status" value="1"/>
</dbReference>
<sequence>MSATASVVAPPDASNAAPVLLQFYYQTGWQSAVLHFQQHLENGKLDWKDQTMESCGERGREDWQACELLLEPRVVCLEFVCCNGERTHWDNPGPGTCSPNTQNYMLHFCASGKREESEIPDLMPTRARIASRNVLGRQRDTEAPARASKENPEPLRRVVAVLASGQLATLDGPPCLLITDLDGTFLGNDHYLWLLKNHWNLKHLWRGSQLVYNTGRNLKDFLNVAGEKQLPRPAYAILGVGTEIYSFPDAPSPLDAAEPSEFQAEAAECVGSNWPAWCPSRAHAHFDETWKSRIEGQFDRRAVEHEVKATMAGCHVNGNAFHDPYRLSVSVPLDLVHAALHMPPSTSDSETGPAVACKAQQNGRPTEATAVAYLRSLIDSHSKKICVSGGGDWRYLDILPRAGGKLNASLFVMEQLGFKKSRTIVAGDSGNDIDMFCDPDILGVCVRNAQPELLNFLQSFHGRGSAADAARAAGEAMLDELTNAQARHGRVTVDAHERDFLAPAHLRTLQPTMHVCFATHDCAGGILDGLLFFKFDKTIPDM</sequence>
<dbReference type="SFLD" id="SFLDS00003">
    <property type="entry name" value="Haloacid_Dehalogenase"/>
    <property type="match status" value="1"/>
</dbReference>
<feature type="domain" description="Sucrose phosphatase-like" evidence="2">
    <location>
        <begin position="394"/>
        <end position="465"/>
    </location>
</feature>
<evidence type="ECO:0000259" key="2">
    <source>
        <dbReference type="Pfam" id="PF05116"/>
    </source>
</evidence>
<name>A0A086JZU7_TOXGO</name>
<proteinExistence type="predicted"/>
<dbReference type="InterPro" id="IPR013783">
    <property type="entry name" value="Ig-like_fold"/>
</dbReference>
<dbReference type="EC" id="3.1.3.24" evidence="3"/>
<dbReference type="AlphaFoldDB" id="A0A086JZU7"/>
<evidence type="ECO:0000313" key="3">
    <source>
        <dbReference type="EMBL" id="KFG37665.1"/>
    </source>
</evidence>
<accession>A0A086JZU7</accession>
<dbReference type="PANTHER" id="PTHR46521:SF4">
    <property type="entry name" value="SUCROSE-PHOSPHATASE 2-RELATED"/>
    <property type="match status" value="1"/>
</dbReference>
<evidence type="ECO:0000256" key="1">
    <source>
        <dbReference type="ARBA" id="ARBA00022801"/>
    </source>
</evidence>
<dbReference type="InterPro" id="IPR036412">
    <property type="entry name" value="HAD-like_sf"/>
</dbReference>
<dbReference type="GO" id="GO:0050307">
    <property type="term" value="F:sucrose-phosphate phosphatase activity"/>
    <property type="evidence" value="ECO:0007669"/>
    <property type="project" value="UniProtKB-EC"/>
</dbReference>
<dbReference type="PANTHER" id="PTHR46521">
    <property type="entry name" value="SUCROSE-PHOSPHATASE 2-RELATED"/>
    <property type="match status" value="1"/>
</dbReference>
<dbReference type="Pfam" id="PF05116">
    <property type="entry name" value="S6PP"/>
    <property type="match status" value="2"/>
</dbReference>
<reference evidence="3 4" key="1">
    <citation type="submission" date="2014-03" db="EMBL/GenBank/DDBJ databases">
        <authorList>
            <person name="Sibley D."/>
            <person name="Venepally P."/>
            <person name="Karamycheva S."/>
            <person name="Hadjithomas M."/>
            <person name="Khan A."/>
            <person name="Brunk B."/>
            <person name="Roos D."/>
            <person name="Caler E."/>
            <person name="Lorenzi H."/>
        </authorList>
    </citation>
    <scope>NUCLEOTIDE SEQUENCE [LARGE SCALE GENOMIC DNA]</scope>
    <source>
        <strain evidence="4">p89</strain>
    </source>
</reference>
<gene>
    <name evidence="3" type="ORF">TGP89_217850</name>
</gene>
<dbReference type="VEuPathDB" id="ToxoDB:TGP89_217850"/>
<feature type="domain" description="Sucrose phosphatase-like" evidence="2">
    <location>
        <begin position="174"/>
        <end position="247"/>
    </location>
</feature>
<dbReference type="SUPFAM" id="SSF56784">
    <property type="entry name" value="HAD-like"/>
    <property type="match status" value="1"/>
</dbReference>
<dbReference type="SFLD" id="SFLDG01141">
    <property type="entry name" value="C2.B.1:_Sucrose_Phosphatase_Li"/>
    <property type="match status" value="1"/>
</dbReference>
<dbReference type="InterPro" id="IPR051518">
    <property type="entry name" value="Sucrose_Phosphatase"/>
</dbReference>
<protein>
    <submittedName>
        <fullName evidence="3">Sucrose-6F-phosphate phosphohydrolase</fullName>
        <ecNumber evidence="3">3.1.3.24</ecNumber>
    </submittedName>
</protein>
<dbReference type="OrthoDB" id="531008at2759"/>
<dbReference type="Gene3D" id="3.90.1070.10">
    <property type="match status" value="1"/>
</dbReference>